<dbReference type="Gramene" id="MELO3C035548.2.1">
    <property type="protein sequence ID" value="MELO3C035548.2.1"/>
    <property type="gene ID" value="MELO3C035548.2"/>
</dbReference>
<name>A0A9I9ELU5_CUCME</name>
<protein>
    <submittedName>
        <fullName evidence="1">Uncharacterized protein</fullName>
    </submittedName>
</protein>
<dbReference type="EnsemblPlants" id="MELO3C035548.2.1">
    <property type="protein sequence ID" value="MELO3C035548.2.1"/>
    <property type="gene ID" value="MELO3C035548.2"/>
</dbReference>
<evidence type="ECO:0000313" key="1">
    <source>
        <dbReference type="EnsemblPlants" id="MELO3C035548.2.1"/>
    </source>
</evidence>
<organism evidence="1">
    <name type="scientific">Cucumis melo</name>
    <name type="common">Muskmelon</name>
    <dbReference type="NCBI Taxonomy" id="3656"/>
    <lineage>
        <taxon>Eukaryota</taxon>
        <taxon>Viridiplantae</taxon>
        <taxon>Streptophyta</taxon>
        <taxon>Embryophyta</taxon>
        <taxon>Tracheophyta</taxon>
        <taxon>Spermatophyta</taxon>
        <taxon>Magnoliopsida</taxon>
        <taxon>eudicotyledons</taxon>
        <taxon>Gunneridae</taxon>
        <taxon>Pentapetalae</taxon>
        <taxon>rosids</taxon>
        <taxon>fabids</taxon>
        <taxon>Cucurbitales</taxon>
        <taxon>Cucurbitaceae</taxon>
        <taxon>Benincaseae</taxon>
        <taxon>Cucumis</taxon>
    </lineage>
</organism>
<dbReference type="AlphaFoldDB" id="A0A9I9ELU5"/>
<sequence length="117" mass="13711">MKLIPQDSLSSANTTRILVSVDSFFYNRFLLLQNRLTPLHFYLSIPVEELRPRSHQLSTSLTFMFICQLCLLNYCNFRFIWRLICQVAALGEGVSLEAKLLSRMIEVIRLKARRLCR</sequence>
<reference evidence="1" key="1">
    <citation type="submission" date="2023-03" db="UniProtKB">
        <authorList>
            <consortium name="EnsemblPlants"/>
        </authorList>
    </citation>
    <scope>IDENTIFICATION</scope>
</reference>
<proteinExistence type="predicted"/>
<accession>A0A9I9ELU5</accession>